<reference evidence="3 4" key="1">
    <citation type="submission" date="2022-11" db="UniProtKB">
        <authorList>
            <consortium name="WormBaseParasite"/>
        </authorList>
    </citation>
    <scope>IDENTIFICATION</scope>
</reference>
<sequence>MSTPITAVDVHSNLSDSCQSHGSSLSMPHMTTSESTFCTSNYYPSLLAASVFGILNVFFSFAITANTILQLSAGWATLLVSLVCYQWFDLHGTKMTRREHVYFDEANLLRTSERLDFNLPPVIEDLTPGDIPESRKPLLQQLFRDEKDEEMQKWYKQHYGKVYENAMRAAKQERMMEEVTRQQKPQKKDD</sequence>
<protein>
    <submittedName>
        <fullName evidence="3 4">Uncharacterized protein</fullName>
    </submittedName>
</protein>
<evidence type="ECO:0000313" key="3">
    <source>
        <dbReference type="WBParaSite" id="PgR092_g010_t01"/>
    </source>
</evidence>
<proteinExistence type="predicted"/>
<dbReference type="WBParaSite" id="PgR092_g010_t02">
    <property type="protein sequence ID" value="PgR092_g010_t02"/>
    <property type="gene ID" value="PgR092_g010"/>
</dbReference>
<keyword evidence="1" id="KW-0472">Membrane</keyword>
<feature type="transmembrane region" description="Helical" evidence="1">
    <location>
        <begin position="68"/>
        <end position="88"/>
    </location>
</feature>
<dbReference type="Proteomes" id="UP000887569">
    <property type="component" value="Unplaced"/>
</dbReference>
<evidence type="ECO:0000256" key="1">
    <source>
        <dbReference type="SAM" id="Phobius"/>
    </source>
</evidence>
<organism evidence="2 3">
    <name type="scientific">Parascaris univalens</name>
    <name type="common">Nematode worm</name>
    <dbReference type="NCBI Taxonomy" id="6257"/>
    <lineage>
        <taxon>Eukaryota</taxon>
        <taxon>Metazoa</taxon>
        <taxon>Ecdysozoa</taxon>
        <taxon>Nematoda</taxon>
        <taxon>Chromadorea</taxon>
        <taxon>Rhabditida</taxon>
        <taxon>Spirurina</taxon>
        <taxon>Ascaridomorpha</taxon>
        <taxon>Ascaridoidea</taxon>
        <taxon>Ascarididae</taxon>
        <taxon>Parascaris</taxon>
    </lineage>
</organism>
<keyword evidence="1" id="KW-1133">Transmembrane helix</keyword>
<keyword evidence="2" id="KW-1185">Reference proteome</keyword>
<evidence type="ECO:0000313" key="2">
    <source>
        <dbReference type="Proteomes" id="UP000887569"/>
    </source>
</evidence>
<evidence type="ECO:0000313" key="4">
    <source>
        <dbReference type="WBParaSite" id="PgR092_g010_t02"/>
    </source>
</evidence>
<accession>A0A915C6D6</accession>
<dbReference type="AlphaFoldDB" id="A0A915C6D6"/>
<name>A0A915C6D6_PARUN</name>
<dbReference type="WBParaSite" id="PgR092_g010_t01">
    <property type="protein sequence ID" value="PgR092_g010_t01"/>
    <property type="gene ID" value="PgR092_g010"/>
</dbReference>
<feature type="transmembrane region" description="Helical" evidence="1">
    <location>
        <begin position="42"/>
        <end position="62"/>
    </location>
</feature>
<keyword evidence="1" id="KW-0812">Transmembrane</keyword>